<dbReference type="PROSITE" id="PS50088">
    <property type="entry name" value="ANK_REPEAT"/>
    <property type="match status" value="4"/>
</dbReference>
<dbReference type="Pfam" id="PF01529">
    <property type="entry name" value="DHHC"/>
    <property type="match status" value="1"/>
</dbReference>
<comment type="catalytic activity">
    <reaction evidence="17">
        <text>L-cysteinyl-[protein] + hexadecanoyl-CoA = S-hexadecanoyl-L-cysteinyl-[protein] + CoA</text>
        <dbReference type="Rhea" id="RHEA:36683"/>
        <dbReference type="Rhea" id="RHEA-COMP:10131"/>
        <dbReference type="Rhea" id="RHEA-COMP:11032"/>
        <dbReference type="ChEBI" id="CHEBI:29950"/>
        <dbReference type="ChEBI" id="CHEBI:57287"/>
        <dbReference type="ChEBI" id="CHEBI:57379"/>
        <dbReference type="ChEBI" id="CHEBI:74151"/>
        <dbReference type="EC" id="2.3.1.225"/>
    </reaction>
</comment>
<evidence type="ECO:0000256" key="13">
    <source>
        <dbReference type="ARBA" id="ARBA00023043"/>
    </source>
</evidence>
<evidence type="ECO:0000256" key="8">
    <source>
        <dbReference type="ARBA" id="ARBA00022692"/>
    </source>
</evidence>
<keyword evidence="6" id="KW-1052">Target cell membrane</keyword>
<gene>
    <name evidence="19" type="ORF">LARSCL_LOCUS513</name>
</gene>
<keyword evidence="11 17" id="KW-1133">Transmembrane helix</keyword>
<keyword evidence="7" id="KW-0800">Toxin</keyword>
<feature type="transmembrane region" description="Helical" evidence="17">
    <location>
        <begin position="289"/>
        <end position="309"/>
    </location>
</feature>
<feature type="transmembrane region" description="Helical" evidence="17">
    <location>
        <begin position="321"/>
        <end position="340"/>
    </location>
</feature>
<keyword evidence="13 16" id="KW-0040">ANK repeat</keyword>
<proteinExistence type="inferred from homology"/>
<keyword evidence="15" id="KW-1053">Target membrane</keyword>
<keyword evidence="4" id="KW-0268">Exocytosis</keyword>
<dbReference type="GO" id="GO:0044218">
    <property type="term" value="C:other organism cell membrane"/>
    <property type="evidence" value="ECO:0007669"/>
    <property type="project" value="UniProtKB-KW"/>
</dbReference>
<evidence type="ECO:0000256" key="2">
    <source>
        <dbReference type="ARBA" id="ARBA00004175"/>
    </source>
</evidence>
<evidence type="ECO:0000259" key="18">
    <source>
        <dbReference type="Pfam" id="PF01529"/>
    </source>
</evidence>
<dbReference type="InterPro" id="IPR036770">
    <property type="entry name" value="Ankyrin_rpt-contain_sf"/>
</dbReference>
<protein>
    <recommendedName>
        <fullName evidence="17">Palmitoyltransferase</fullName>
        <ecNumber evidence="17">2.3.1.225</ecNumber>
    </recommendedName>
</protein>
<dbReference type="EC" id="2.3.1.225" evidence="17"/>
<comment type="subcellular location">
    <subcellularLocation>
        <location evidence="1">Membrane</location>
        <topology evidence="1">Multi-pass membrane protein</topology>
    </subcellularLocation>
    <subcellularLocation>
        <location evidence="3">Secreted</location>
    </subcellularLocation>
    <subcellularLocation>
        <location evidence="2">Target cell membrane</location>
    </subcellularLocation>
</comment>
<feature type="repeat" description="ANK" evidence="16">
    <location>
        <begin position="70"/>
        <end position="102"/>
    </location>
</feature>
<comment type="domain">
    <text evidence="17">The DHHC domain is required for palmitoyltransferase activity.</text>
</comment>
<evidence type="ECO:0000256" key="17">
    <source>
        <dbReference type="RuleBase" id="RU079119"/>
    </source>
</evidence>
<dbReference type="PROSITE" id="PS50297">
    <property type="entry name" value="ANK_REP_REGION"/>
    <property type="match status" value="4"/>
</dbReference>
<keyword evidence="10" id="KW-0677">Repeat</keyword>
<feature type="transmembrane region" description="Helical" evidence="17">
    <location>
        <begin position="454"/>
        <end position="477"/>
    </location>
</feature>
<dbReference type="Proteomes" id="UP001497382">
    <property type="component" value="Unassembled WGS sequence"/>
</dbReference>
<keyword evidence="17" id="KW-0808">Transferase</keyword>
<dbReference type="EMBL" id="CAXIEN010000002">
    <property type="protein sequence ID" value="CAL1261623.1"/>
    <property type="molecule type" value="Genomic_DNA"/>
</dbReference>
<reference evidence="19 20" key="1">
    <citation type="submission" date="2024-04" db="EMBL/GenBank/DDBJ databases">
        <authorList>
            <person name="Rising A."/>
            <person name="Reimegard J."/>
            <person name="Sonavane S."/>
            <person name="Akerstrom W."/>
            <person name="Nylinder S."/>
            <person name="Hedman E."/>
            <person name="Kallberg Y."/>
        </authorList>
    </citation>
    <scope>NUCLEOTIDE SEQUENCE [LARGE SCALE GENOMIC DNA]</scope>
</reference>
<feature type="domain" description="Palmitoyltransferase DHHC" evidence="18">
    <location>
        <begin position="374"/>
        <end position="486"/>
    </location>
</feature>
<dbReference type="GO" id="GO:0019706">
    <property type="term" value="F:protein-cysteine S-palmitoyltransferase activity"/>
    <property type="evidence" value="ECO:0007669"/>
    <property type="project" value="UniProtKB-EC"/>
</dbReference>
<keyword evidence="5" id="KW-0964">Secreted</keyword>
<dbReference type="GO" id="GO:0005576">
    <property type="term" value="C:extracellular region"/>
    <property type="evidence" value="ECO:0007669"/>
    <property type="project" value="UniProtKB-SubCell"/>
</dbReference>
<evidence type="ECO:0000256" key="9">
    <source>
        <dbReference type="ARBA" id="ARBA00022699"/>
    </source>
</evidence>
<dbReference type="PANTHER" id="PTHR24161:SF17">
    <property type="entry name" value="PALMITOYLTRANSFERASE"/>
    <property type="match status" value="1"/>
</dbReference>
<dbReference type="GO" id="GO:0090729">
    <property type="term" value="F:toxin activity"/>
    <property type="evidence" value="ECO:0007669"/>
    <property type="project" value="UniProtKB-KW"/>
</dbReference>
<keyword evidence="17" id="KW-0012">Acyltransferase</keyword>
<dbReference type="PANTHER" id="PTHR24161">
    <property type="entry name" value="ANK_REP_REGION DOMAIN-CONTAINING PROTEIN-RELATED"/>
    <property type="match status" value="1"/>
</dbReference>
<evidence type="ECO:0000256" key="11">
    <source>
        <dbReference type="ARBA" id="ARBA00022989"/>
    </source>
</evidence>
<comment type="similarity">
    <text evidence="17">Belongs to the DHHC palmitoyltransferase family.</text>
</comment>
<evidence type="ECO:0000256" key="7">
    <source>
        <dbReference type="ARBA" id="ARBA00022656"/>
    </source>
</evidence>
<dbReference type="Pfam" id="PF12796">
    <property type="entry name" value="Ank_2"/>
    <property type="match status" value="1"/>
</dbReference>
<dbReference type="PROSITE" id="PS50216">
    <property type="entry name" value="DHHC"/>
    <property type="match status" value="1"/>
</dbReference>
<accession>A0AAV1YUP8</accession>
<dbReference type="GO" id="GO:0000139">
    <property type="term" value="C:Golgi membrane"/>
    <property type="evidence" value="ECO:0007669"/>
    <property type="project" value="TreeGrafter"/>
</dbReference>
<sequence>MVAEHLSSAWFEEAWKELDCKYEKNSSPVVVSKGLKCRTVFDVVRTGTLAAVKFLVEKYSNHILCEKDENGHTAAHWACLGGHFNIVQYMVDIGVSVNIPSSSHIGAYPIHWACVEGHVSIVDLLLRNGVPMDICDINGCTPLITACQHGNSHLVCYLLGRGANKTICDRNGDTALHWASYKGFPDLMRLLIYSGFDPRLQDNFGYTSLHLACLSGNLVAVEDLCEKDKIELYTKDKQNKTPLQLAEEQGQSDIAEYLKQEIRRRKYIFSNFNLWHLVFGNNGHSKGPLFFLLGTLFFWGYPMYILRCVPLTWNEYESVHLVFLLTNTVMWVSLLIAHSLDPGYLALDTEDYHRTISELARFDKFQQNKLPMPQLCHTCRTVRPLRAKHCRVCNRCVRHFDHHCPYIYNCVGLNNRIWFLVFSLTIAVNCTVTVFFALACIWEEGWQYTYIIGLLEAIVFCGIGWVLSGSTVLYAMYNLTMNEAFNYHRYRYLKDSDGHYHNPFNRGVLENIKEFFHCTRVWDVHDIIKIEENV</sequence>
<name>A0AAV1YUP8_9ARAC</name>
<keyword evidence="14 17" id="KW-0472">Membrane</keyword>
<dbReference type="GO" id="GO:0044231">
    <property type="term" value="C:host cell presynaptic membrane"/>
    <property type="evidence" value="ECO:0007669"/>
    <property type="project" value="UniProtKB-KW"/>
</dbReference>
<dbReference type="AlphaFoldDB" id="A0AAV1YUP8"/>
<keyword evidence="8 17" id="KW-0812">Transmembrane</keyword>
<feature type="repeat" description="ANK" evidence="16">
    <location>
        <begin position="138"/>
        <end position="170"/>
    </location>
</feature>
<evidence type="ECO:0000313" key="20">
    <source>
        <dbReference type="Proteomes" id="UP001497382"/>
    </source>
</evidence>
<feature type="transmembrane region" description="Helical" evidence="17">
    <location>
        <begin position="417"/>
        <end position="442"/>
    </location>
</feature>
<evidence type="ECO:0000256" key="16">
    <source>
        <dbReference type="PROSITE-ProRule" id="PRU00023"/>
    </source>
</evidence>
<evidence type="ECO:0000256" key="1">
    <source>
        <dbReference type="ARBA" id="ARBA00004141"/>
    </source>
</evidence>
<dbReference type="InterPro" id="IPR001594">
    <property type="entry name" value="Palmitoyltrfase_DHHC"/>
</dbReference>
<dbReference type="SUPFAM" id="SSF48403">
    <property type="entry name" value="Ankyrin repeat"/>
    <property type="match status" value="1"/>
</dbReference>
<evidence type="ECO:0000256" key="15">
    <source>
        <dbReference type="ARBA" id="ARBA00023298"/>
    </source>
</evidence>
<dbReference type="Pfam" id="PF13637">
    <property type="entry name" value="Ank_4"/>
    <property type="match status" value="1"/>
</dbReference>
<evidence type="ECO:0000256" key="4">
    <source>
        <dbReference type="ARBA" id="ARBA00022483"/>
    </source>
</evidence>
<comment type="caution">
    <text evidence="19">The sequence shown here is derived from an EMBL/GenBank/DDBJ whole genome shotgun (WGS) entry which is preliminary data.</text>
</comment>
<feature type="repeat" description="ANK" evidence="16">
    <location>
        <begin position="105"/>
        <end position="137"/>
    </location>
</feature>
<organism evidence="19 20">
    <name type="scientific">Larinioides sclopetarius</name>
    <dbReference type="NCBI Taxonomy" id="280406"/>
    <lineage>
        <taxon>Eukaryota</taxon>
        <taxon>Metazoa</taxon>
        <taxon>Ecdysozoa</taxon>
        <taxon>Arthropoda</taxon>
        <taxon>Chelicerata</taxon>
        <taxon>Arachnida</taxon>
        <taxon>Araneae</taxon>
        <taxon>Araneomorphae</taxon>
        <taxon>Entelegynae</taxon>
        <taxon>Araneoidea</taxon>
        <taxon>Araneidae</taxon>
        <taxon>Larinioides</taxon>
    </lineage>
</organism>
<evidence type="ECO:0000256" key="10">
    <source>
        <dbReference type="ARBA" id="ARBA00022737"/>
    </source>
</evidence>
<evidence type="ECO:0000313" key="19">
    <source>
        <dbReference type="EMBL" id="CAL1261623.1"/>
    </source>
</evidence>
<evidence type="ECO:0000256" key="14">
    <source>
        <dbReference type="ARBA" id="ARBA00023136"/>
    </source>
</evidence>
<evidence type="ECO:0000256" key="3">
    <source>
        <dbReference type="ARBA" id="ARBA00004613"/>
    </source>
</evidence>
<feature type="repeat" description="ANK" evidence="16">
    <location>
        <begin position="171"/>
        <end position="203"/>
    </location>
</feature>
<dbReference type="InterPro" id="IPR002110">
    <property type="entry name" value="Ankyrin_rpt"/>
</dbReference>
<keyword evidence="9" id="KW-0528">Neurotoxin</keyword>
<dbReference type="GO" id="GO:0006887">
    <property type="term" value="P:exocytosis"/>
    <property type="evidence" value="ECO:0007669"/>
    <property type="project" value="UniProtKB-KW"/>
</dbReference>
<dbReference type="SMART" id="SM00248">
    <property type="entry name" value="ANK"/>
    <property type="match status" value="6"/>
</dbReference>
<evidence type="ECO:0000256" key="12">
    <source>
        <dbReference type="ARBA" id="ARBA00023028"/>
    </source>
</evidence>
<evidence type="ECO:0000256" key="5">
    <source>
        <dbReference type="ARBA" id="ARBA00022525"/>
    </source>
</evidence>
<evidence type="ECO:0000256" key="6">
    <source>
        <dbReference type="ARBA" id="ARBA00022537"/>
    </source>
</evidence>
<keyword evidence="12" id="KW-0638">Presynaptic neurotoxin</keyword>
<keyword evidence="20" id="KW-1185">Reference proteome</keyword>
<dbReference type="Gene3D" id="1.25.40.20">
    <property type="entry name" value="Ankyrin repeat-containing domain"/>
    <property type="match status" value="2"/>
</dbReference>